<dbReference type="PANTHER" id="PTHR46141:SF1">
    <property type="entry name" value="SODIUM LEAK CHANNEL NALCN"/>
    <property type="match status" value="1"/>
</dbReference>
<evidence type="ECO:0000313" key="7">
    <source>
        <dbReference type="WBParaSite" id="MCU_007320-RB"/>
    </source>
</evidence>
<dbReference type="Gene3D" id="1.10.287.70">
    <property type="match status" value="1"/>
</dbReference>
<feature type="transmembrane region" description="Helical" evidence="5">
    <location>
        <begin position="498"/>
        <end position="518"/>
    </location>
</feature>
<dbReference type="GO" id="GO:0005886">
    <property type="term" value="C:plasma membrane"/>
    <property type="evidence" value="ECO:0007669"/>
    <property type="project" value="TreeGrafter"/>
</dbReference>
<name>A0A5K3FCY9_MESCO</name>
<evidence type="ECO:0000256" key="3">
    <source>
        <dbReference type="ARBA" id="ARBA00022989"/>
    </source>
</evidence>
<evidence type="ECO:0000256" key="5">
    <source>
        <dbReference type="SAM" id="Phobius"/>
    </source>
</evidence>
<keyword evidence="3 5" id="KW-1133">Transmembrane helix</keyword>
<dbReference type="Gene3D" id="1.20.120.350">
    <property type="entry name" value="Voltage-gated potassium channels. Chain C"/>
    <property type="match status" value="2"/>
</dbReference>
<feature type="transmembrane region" description="Helical" evidence="5">
    <location>
        <begin position="425"/>
        <end position="445"/>
    </location>
</feature>
<dbReference type="Pfam" id="PF00520">
    <property type="entry name" value="Ion_trans"/>
    <property type="match status" value="2"/>
</dbReference>
<feature type="transmembrane region" description="Helical" evidence="5">
    <location>
        <begin position="557"/>
        <end position="579"/>
    </location>
</feature>
<feature type="domain" description="Ion transport" evidence="6">
    <location>
        <begin position="427"/>
        <end position="592"/>
    </location>
</feature>
<feature type="domain" description="Ion transport" evidence="6">
    <location>
        <begin position="48"/>
        <end position="373"/>
    </location>
</feature>
<dbReference type="InterPro" id="IPR005821">
    <property type="entry name" value="Ion_trans_dom"/>
</dbReference>
<dbReference type="GO" id="GO:0032230">
    <property type="term" value="P:positive regulation of synaptic transmission, GABAergic"/>
    <property type="evidence" value="ECO:0007669"/>
    <property type="project" value="TreeGrafter"/>
</dbReference>
<organism evidence="7">
    <name type="scientific">Mesocestoides corti</name>
    <name type="common">Flatworm</name>
    <dbReference type="NCBI Taxonomy" id="53468"/>
    <lineage>
        <taxon>Eukaryota</taxon>
        <taxon>Metazoa</taxon>
        <taxon>Spiralia</taxon>
        <taxon>Lophotrochozoa</taxon>
        <taxon>Platyhelminthes</taxon>
        <taxon>Cestoda</taxon>
        <taxon>Eucestoda</taxon>
        <taxon>Cyclophyllidea</taxon>
        <taxon>Mesocestoididae</taxon>
        <taxon>Mesocestoides</taxon>
    </lineage>
</organism>
<accession>A0A5K3FCY9</accession>
<keyword evidence="2 5" id="KW-0812">Transmembrane</keyword>
<proteinExistence type="predicted"/>
<protein>
    <submittedName>
        <fullName evidence="7">Sodium leak channel non-selective protein</fullName>
    </submittedName>
</protein>
<dbReference type="GO" id="GO:0005261">
    <property type="term" value="F:monoatomic cation channel activity"/>
    <property type="evidence" value="ECO:0007669"/>
    <property type="project" value="InterPro"/>
</dbReference>
<dbReference type="InterPro" id="IPR027359">
    <property type="entry name" value="Volt_channel_dom_sf"/>
</dbReference>
<dbReference type="SUPFAM" id="SSF81324">
    <property type="entry name" value="Voltage-gated potassium channels"/>
    <property type="match status" value="2"/>
</dbReference>
<reference evidence="7" key="1">
    <citation type="submission" date="2019-11" db="UniProtKB">
        <authorList>
            <consortium name="WormBaseParasite"/>
        </authorList>
    </citation>
    <scope>IDENTIFICATION</scope>
</reference>
<feature type="transmembrane region" description="Helical" evidence="5">
    <location>
        <begin position="465"/>
        <end position="486"/>
    </location>
</feature>
<evidence type="ECO:0000259" key="6">
    <source>
        <dbReference type="Pfam" id="PF00520"/>
    </source>
</evidence>
<evidence type="ECO:0000256" key="1">
    <source>
        <dbReference type="ARBA" id="ARBA00004141"/>
    </source>
</evidence>
<dbReference type="AlphaFoldDB" id="A0A5K3FCY9"/>
<dbReference type="FunFam" id="1.20.120.350:FF:000030">
    <property type="entry name" value="sodium leak channel non-selective protein"/>
    <property type="match status" value="1"/>
</dbReference>
<feature type="transmembrane region" description="Helical" evidence="5">
    <location>
        <begin position="43"/>
        <end position="60"/>
    </location>
</feature>
<sequence length="596" mass="68712">MFKQDKDTSRPRETLPVLSGLNFPIDDVEPQSLKWVYTHWAKMLLRSAALISLISVSANTPKTFGYVPSLMYVTFAVDIMVACLLTVEMVTKMCIQGLTAPSTNQDLNQLIKKQIAAKSMSVNVDSSSRRNRAYFQQSWNCFDAFMVFCLWASIVLQCFELRATWKAGEEEQKFWRQYGWLSVVRCPRPLILIRVFRAVLKLQLPPSRVNAIFQRSTHQIYNVSVFLLFFMSLYGLLGVQFFGDELNYHCVSKTANESNLLKSDLAIPDSYCDPFAPEMDSQCPKNMKCVRARTSIADEGSYASFEAFHISIFTVYQASSQEGWVFIMYRAMDCLAPWKGVAYFITMIFMLAWLVKNVFIAVLTETFAEIRVQFQQMWSPRIATDTDFSKIFQFDGISWKLVPVHESKSRGLAPRFVEETLLKSTGFNIFIMLLVLANAITAAGQHFNHHRVRHDEFDGNVQMDGFYFAELSFTIVFNLEAAFKIWCLGWRAYWSRSLFKFELMLCIGTTLHCIPQLYRTEFTYLSVMRIVRLIKASPMLEDFCFKIFGPGKKLGSLVLFTTCLLVITSTFSLQLFCFFQAFDKDFDRFETFPKVC</sequence>
<evidence type="ECO:0000256" key="4">
    <source>
        <dbReference type="ARBA" id="ARBA00023136"/>
    </source>
</evidence>
<evidence type="ECO:0000256" key="2">
    <source>
        <dbReference type="ARBA" id="ARBA00022692"/>
    </source>
</evidence>
<dbReference type="WBParaSite" id="MCU_007320-RB">
    <property type="protein sequence ID" value="MCU_007320-RB"/>
    <property type="gene ID" value="MCU_007320"/>
</dbReference>
<keyword evidence="4 5" id="KW-0472">Membrane</keyword>
<feature type="transmembrane region" description="Helical" evidence="5">
    <location>
        <begin position="341"/>
        <end position="363"/>
    </location>
</feature>
<dbReference type="GO" id="GO:0032224">
    <property type="term" value="P:positive regulation of synaptic transmission, cholinergic"/>
    <property type="evidence" value="ECO:0007669"/>
    <property type="project" value="TreeGrafter"/>
</dbReference>
<dbReference type="PANTHER" id="PTHR46141">
    <property type="entry name" value="SODIUM LEAK CHANNEL NON-SELECTIVE PROTEIN"/>
    <property type="match status" value="1"/>
</dbReference>
<dbReference type="InterPro" id="IPR028823">
    <property type="entry name" value="NALCN"/>
</dbReference>
<comment type="subcellular location">
    <subcellularLocation>
        <location evidence="1">Membrane</location>
        <topology evidence="1">Multi-pass membrane protein</topology>
    </subcellularLocation>
</comment>
<feature type="transmembrane region" description="Helical" evidence="5">
    <location>
        <begin position="220"/>
        <end position="242"/>
    </location>
</feature>
<feature type="transmembrane region" description="Helical" evidence="5">
    <location>
        <begin position="66"/>
        <end position="87"/>
    </location>
</feature>